<accession>A0A429Z194</accession>
<evidence type="ECO:0000256" key="1">
    <source>
        <dbReference type="ARBA" id="ARBA00022801"/>
    </source>
</evidence>
<feature type="non-terminal residue" evidence="5">
    <location>
        <position position="1"/>
    </location>
</feature>
<dbReference type="GO" id="GO:0016042">
    <property type="term" value="P:lipid catabolic process"/>
    <property type="evidence" value="ECO:0007669"/>
    <property type="project" value="UniProtKB-KW"/>
</dbReference>
<keyword evidence="2" id="KW-0442">Lipid degradation</keyword>
<evidence type="ECO:0000313" key="6">
    <source>
        <dbReference type="Proteomes" id="UP000278398"/>
    </source>
</evidence>
<keyword evidence="3" id="KW-0443">Lipid metabolism</keyword>
<protein>
    <submittedName>
        <fullName evidence="5">Uncharacterized protein</fullName>
    </submittedName>
</protein>
<organism evidence="5 6">
    <name type="scientific">Aquibium carbonis</name>
    <dbReference type="NCBI Taxonomy" id="2495581"/>
    <lineage>
        <taxon>Bacteria</taxon>
        <taxon>Pseudomonadati</taxon>
        <taxon>Pseudomonadota</taxon>
        <taxon>Alphaproteobacteria</taxon>
        <taxon>Hyphomicrobiales</taxon>
        <taxon>Phyllobacteriaceae</taxon>
        <taxon>Aquibium</taxon>
    </lineage>
</organism>
<dbReference type="PANTHER" id="PTHR10272:SF0">
    <property type="entry name" value="PLATELET-ACTIVATING FACTOR ACETYLHYDROLASE"/>
    <property type="match status" value="1"/>
</dbReference>
<dbReference type="EMBL" id="RWKW01000019">
    <property type="protein sequence ID" value="RST87398.1"/>
    <property type="molecule type" value="Genomic_DNA"/>
</dbReference>
<reference evidence="5 6" key="1">
    <citation type="submission" date="2018-12" db="EMBL/GenBank/DDBJ databases">
        <title>Mesorhizobium carbonis sp. nov., isolated from coal mine water.</title>
        <authorList>
            <person name="Xin W."/>
            <person name="Xu Z."/>
            <person name="Xiang F."/>
            <person name="Zhang J."/>
            <person name="Xi L."/>
            <person name="Liu J."/>
        </authorList>
    </citation>
    <scope>NUCLEOTIDE SEQUENCE [LARGE SCALE GENOMIC DNA]</scope>
    <source>
        <strain evidence="5 6">B2.3</strain>
    </source>
</reference>
<dbReference type="Gene3D" id="3.40.50.1820">
    <property type="entry name" value="alpha/beta hydrolase"/>
    <property type="match status" value="1"/>
</dbReference>
<evidence type="ECO:0000313" key="5">
    <source>
        <dbReference type="EMBL" id="RST87398.1"/>
    </source>
</evidence>
<dbReference type="Proteomes" id="UP000278398">
    <property type="component" value="Unassembled WGS sequence"/>
</dbReference>
<dbReference type="SUPFAM" id="SSF53474">
    <property type="entry name" value="alpha/beta-Hydrolases"/>
    <property type="match status" value="1"/>
</dbReference>
<dbReference type="InterPro" id="IPR029058">
    <property type="entry name" value="AB_hydrolase_fold"/>
</dbReference>
<sequence>ARDAACLRQRLPLPQPLSPRDAALRGRDAAGLSRRGRRGGELLPARRRWRRGCVPDGRRPRHHRACDTLRPVTDAHHRPCPAPCVAERSVSGDVDSVLPLVCRWPRDRAPKGYVIFCHGLGASGRDYAALSSHWAAHGYLVIHPTFSDWIGAVAQAEPERGLDPAADLTDWADDPAIRTRMHEILHTPARWLERIGVVDQVMAALDAVFAATCGCRAGSTRGAIAGHSFGAYTAQLLAGAEIDLPGHGPRSFRDRRFAAAILLSAQGRDQQGLREGSWDGLEGPLLNVTGTRDGGAKGQDWHWKTEPYDFAPAGDKYLAVLTDADHYLGGIARAGRSPEPARRKAVEDLTLAFLDAHLDGDAAAKAWLDTIADMVGDCPLLFRRK</sequence>
<dbReference type="GO" id="GO:0003847">
    <property type="term" value="F:1-alkyl-2-acetylglycerophosphocholine esterase activity"/>
    <property type="evidence" value="ECO:0007669"/>
    <property type="project" value="TreeGrafter"/>
</dbReference>
<dbReference type="Pfam" id="PF03403">
    <property type="entry name" value="PAF-AH_p_II"/>
    <property type="match status" value="1"/>
</dbReference>
<feature type="region of interest" description="Disordered" evidence="4">
    <location>
        <begin position="13"/>
        <end position="37"/>
    </location>
</feature>
<gene>
    <name evidence="5" type="ORF">EJC49_05605</name>
</gene>
<keyword evidence="1" id="KW-0378">Hydrolase</keyword>
<dbReference type="AlphaFoldDB" id="A0A429Z194"/>
<evidence type="ECO:0000256" key="2">
    <source>
        <dbReference type="ARBA" id="ARBA00022963"/>
    </source>
</evidence>
<proteinExistence type="predicted"/>
<dbReference type="PANTHER" id="PTHR10272">
    <property type="entry name" value="PLATELET-ACTIVATING FACTOR ACETYLHYDROLASE"/>
    <property type="match status" value="1"/>
</dbReference>
<keyword evidence="6" id="KW-1185">Reference proteome</keyword>
<name>A0A429Z194_9HYPH</name>
<evidence type="ECO:0000256" key="3">
    <source>
        <dbReference type="ARBA" id="ARBA00023098"/>
    </source>
</evidence>
<evidence type="ECO:0000256" key="4">
    <source>
        <dbReference type="SAM" id="MobiDB-lite"/>
    </source>
</evidence>
<comment type="caution">
    <text evidence="5">The sequence shown here is derived from an EMBL/GenBank/DDBJ whole genome shotgun (WGS) entry which is preliminary data.</text>
</comment>